<feature type="DNA-binding region" description="H-T-H motif" evidence="4">
    <location>
        <begin position="32"/>
        <end position="51"/>
    </location>
</feature>
<dbReference type="EMBL" id="JAVLVT010000008">
    <property type="protein sequence ID" value="MDS1271792.1"/>
    <property type="molecule type" value="Genomic_DNA"/>
</dbReference>
<dbReference type="SUPFAM" id="SSF46689">
    <property type="entry name" value="Homeodomain-like"/>
    <property type="match status" value="1"/>
</dbReference>
<evidence type="ECO:0000256" key="2">
    <source>
        <dbReference type="ARBA" id="ARBA00023125"/>
    </source>
</evidence>
<keyword evidence="1" id="KW-0805">Transcription regulation</keyword>
<dbReference type="SUPFAM" id="SSF48498">
    <property type="entry name" value="Tetracyclin repressor-like, C-terminal domain"/>
    <property type="match status" value="1"/>
</dbReference>
<keyword evidence="2 4" id="KW-0238">DNA-binding</keyword>
<evidence type="ECO:0000313" key="6">
    <source>
        <dbReference type="EMBL" id="MDS1271792.1"/>
    </source>
</evidence>
<dbReference type="Pfam" id="PF17940">
    <property type="entry name" value="TetR_C_31"/>
    <property type="match status" value="1"/>
</dbReference>
<dbReference type="InterPro" id="IPR050109">
    <property type="entry name" value="HTH-type_TetR-like_transc_reg"/>
</dbReference>
<dbReference type="Pfam" id="PF00440">
    <property type="entry name" value="TetR_N"/>
    <property type="match status" value="1"/>
</dbReference>
<dbReference type="Proteomes" id="UP001250214">
    <property type="component" value="Unassembled WGS sequence"/>
</dbReference>
<dbReference type="PRINTS" id="PR00455">
    <property type="entry name" value="HTHTETR"/>
</dbReference>
<dbReference type="PANTHER" id="PTHR30055:SF234">
    <property type="entry name" value="HTH-TYPE TRANSCRIPTIONAL REGULATOR BETI"/>
    <property type="match status" value="1"/>
</dbReference>
<proteinExistence type="predicted"/>
<dbReference type="PANTHER" id="PTHR30055">
    <property type="entry name" value="HTH-TYPE TRANSCRIPTIONAL REGULATOR RUTR"/>
    <property type="match status" value="1"/>
</dbReference>
<name>A0ABU2H909_9ACTN</name>
<accession>A0ABU2H909</accession>
<keyword evidence="7" id="KW-1185">Reference proteome</keyword>
<dbReference type="InterPro" id="IPR036271">
    <property type="entry name" value="Tet_transcr_reg_TetR-rel_C_sf"/>
</dbReference>
<organism evidence="6 7">
    <name type="scientific">Lipingzhangella rawalii</name>
    <dbReference type="NCBI Taxonomy" id="2055835"/>
    <lineage>
        <taxon>Bacteria</taxon>
        <taxon>Bacillati</taxon>
        <taxon>Actinomycetota</taxon>
        <taxon>Actinomycetes</taxon>
        <taxon>Streptosporangiales</taxon>
        <taxon>Nocardiopsidaceae</taxon>
        <taxon>Lipingzhangella</taxon>
    </lineage>
</organism>
<gene>
    <name evidence="6" type="ORF">RIF23_15975</name>
</gene>
<evidence type="ECO:0000256" key="4">
    <source>
        <dbReference type="PROSITE-ProRule" id="PRU00335"/>
    </source>
</evidence>
<evidence type="ECO:0000256" key="3">
    <source>
        <dbReference type="ARBA" id="ARBA00023163"/>
    </source>
</evidence>
<dbReference type="InterPro" id="IPR009057">
    <property type="entry name" value="Homeodomain-like_sf"/>
</dbReference>
<dbReference type="RefSeq" id="WP_310913351.1">
    <property type="nucleotide sequence ID" value="NZ_JAVLVT010000008.1"/>
</dbReference>
<sequence>METATEQGRQVRQRLCGAAVELIAERGWSAVSTRALADRAGVTPGLVHYHYASVSALLREAAIGVISAVAHDLSAHLDTRTTLTAGIDGLLAELDTYPGDDPTSQLFLEAVLAATRDAELHRSIAEILGRFRDTLTGWLEAHGVAEPAATAGVLAAAIDGMMLHRATNPQLTAPAAASVLRRLVTSHLAQPTEEPE</sequence>
<protein>
    <submittedName>
        <fullName evidence="6">TetR/AcrR family transcriptional regulator</fullName>
    </submittedName>
</protein>
<dbReference type="Gene3D" id="1.10.357.10">
    <property type="entry name" value="Tetracycline Repressor, domain 2"/>
    <property type="match status" value="1"/>
</dbReference>
<feature type="domain" description="HTH tetR-type" evidence="5">
    <location>
        <begin position="9"/>
        <end position="69"/>
    </location>
</feature>
<evidence type="ECO:0000313" key="7">
    <source>
        <dbReference type="Proteomes" id="UP001250214"/>
    </source>
</evidence>
<dbReference type="InterPro" id="IPR001647">
    <property type="entry name" value="HTH_TetR"/>
</dbReference>
<reference evidence="7" key="1">
    <citation type="submission" date="2023-07" db="EMBL/GenBank/DDBJ databases">
        <title>Novel species in the genus Lipingzhangella isolated from Sambhar Salt Lake.</title>
        <authorList>
            <person name="Jiya N."/>
            <person name="Kajale S."/>
            <person name="Sharma A."/>
        </authorList>
    </citation>
    <scope>NUCLEOTIDE SEQUENCE [LARGE SCALE GENOMIC DNA]</scope>
    <source>
        <strain evidence="7">LS1_29</strain>
    </source>
</reference>
<evidence type="ECO:0000259" key="5">
    <source>
        <dbReference type="PROSITE" id="PS50977"/>
    </source>
</evidence>
<dbReference type="PROSITE" id="PS50977">
    <property type="entry name" value="HTH_TETR_2"/>
    <property type="match status" value="1"/>
</dbReference>
<evidence type="ECO:0000256" key="1">
    <source>
        <dbReference type="ARBA" id="ARBA00023015"/>
    </source>
</evidence>
<comment type="caution">
    <text evidence="6">The sequence shown here is derived from an EMBL/GenBank/DDBJ whole genome shotgun (WGS) entry which is preliminary data.</text>
</comment>
<dbReference type="InterPro" id="IPR041583">
    <property type="entry name" value="TetR_C_31"/>
</dbReference>
<keyword evidence="3" id="KW-0804">Transcription</keyword>